<dbReference type="SMART" id="SM00387">
    <property type="entry name" value="HATPase_c"/>
    <property type="match status" value="1"/>
</dbReference>
<proteinExistence type="predicted"/>
<evidence type="ECO:0000256" key="2">
    <source>
        <dbReference type="ARBA" id="ARBA00012438"/>
    </source>
</evidence>
<protein>
    <recommendedName>
        <fullName evidence="2">histidine kinase</fullName>
        <ecNumber evidence="2">2.7.13.3</ecNumber>
    </recommendedName>
</protein>
<dbReference type="PANTHER" id="PTHR45339">
    <property type="entry name" value="HYBRID SIGNAL TRANSDUCTION HISTIDINE KINASE J"/>
    <property type="match status" value="1"/>
</dbReference>
<evidence type="ECO:0000259" key="7">
    <source>
        <dbReference type="PROSITE" id="PS50110"/>
    </source>
</evidence>
<dbReference type="InterPro" id="IPR001789">
    <property type="entry name" value="Sig_transdc_resp-reg_receiver"/>
</dbReference>
<dbReference type="InterPro" id="IPR004358">
    <property type="entry name" value="Sig_transdc_His_kin-like_C"/>
</dbReference>
<dbReference type="Gene3D" id="1.10.287.130">
    <property type="match status" value="1"/>
</dbReference>
<gene>
    <name evidence="8" type="ORF">NR989_10640</name>
</gene>
<reference evidence="8 9" key="1">
    <citation type="submission" date="2022-06" db="EMBL/GenBank/DDBJ databases">
        <title>Thiomicrohabdus sp. nov, an obligately chemolithoautotrophic, sulfur-oxidizing bacterium isolated from beach of Guanyin Mountain. Amoy.</title>
        <authorList>
            <person name="Zhu H."/>
        </authorList>
    </citation>
    <scope>NUCLEOTIDE SEQUENCE [LARGE SCALE GENOMIC DNA]</scope>
    <source>
        <strain evidence="8 9">XGS-01</strain>
    </source>
</reference>
<dbReference type="Pfam" id="PF00512">
    <property type="entry name" value="HisKA"/>
    <property type="match status" value="1"/>
</dbReference>
<feature type="domain" description="Histidine kinase" evidence="6">
    <location>
        <begin position="76"/>
        <end position="292"/>
    </location>
</feature>
<dbReference type="InterPro" id="IPR036890">
    <property type="entry name" value="HATPase_C_sf"/>
</dbReference>
<dbReference type="SUPFAM" id="SSF55874">
    <property type="entry name" value="ATPase domain of HSP90 chaperone/DNA topoisomerase II/histidine kinase"/>
    <property type="match status" value="1"/>
</dbReference>
<dbReference type="PROSITE" id="PS50110">
    <property type="entry name" value="RESPONSE_REGULATORY"/>
    <property type="match status" value="1"/>
</dbReference>
<evidence type="ECO:0000313" key="9">
    <source>
        <dbReference type="Proteomes" id="UP001222275"/>
    </source>
</evidence>
<dbReference type="PROSITE" id="PS50109">
    <property type="entry name" value="HIS_KIN"/>
    <property type="match status" value="1"/>
</dbReference>
<evidence type="ECO:0000256" key="3">
    <source>
        <dbReference type="ARBA" id="ARBA00022553"/>
    </source>
</evidence>
<dbReference type="Gene3D" id="3.40.50.2300">
    <property type="match status" value="1"/>
</dbReference>
<comment type="catalytic activity">
    <reaction evidence="1">
        <text>ATP + protein L-histidine = ADP + protein N-phospho-L-histidine.</text>
        <dbReference type="EC" id="2.7.13.3"/>
    </reaction>
</comment>
<dbReference type="InterPro" id="IPR003594">
    <property type="entry name" value="HATPase_dom"/>
</dbReference>
<dbReference type="InterPro" id="IPR011006">
    <property type="entry name" value="CheY-like_superfamily"/>
</dbReference>
<dbReference type="Pfam" id="PF00072">
    <property type="entry name" value="Response_reg"/>
    <property type="match status" value="1"/>
</dbReference>
<dbReference type="EMBL" id="CP102381">
    <property type="protein sequence ID" value="WEJ62457.1"/>
    <property type="molecule type" value="Genomic_DNA"/>
</dbReference>
<keyword evidence="9" id="KW-1185">Reference proteome</keyword>
<dbReference type="PRINTS" id="PR00344">
    <property type="entry name" value="BCTRLSENSOR"/>
</dbReference>
<feature type="domain" description="Response regulatory" evidence="7">
    <location>
        <begin position="314"/>
        <end position="434"/>
    </location>
</feature>
<keyword evidence="4" id="KW-0902">Two-component regulatory system</keyword>
<organism evidence="8 9">
    <name type="scientific">Thiomicrorhabdus lithotrophica</name>
    <dbReference type="NCBI Taxonomy" id="2949997"/>
    <lineage>
        <taxon>Bacteria</taxon>
        <taxon>Pseudomonadati</taxon>
        <taxon>Pseudomonadota</taxon>
        <taxon>Gammaproteobacteria</taxon>
        <taxon>Thiotrichales</taxon>
        <taxon>Piscirickettsiaceae</taxon>
        <taxon>Thiomicrorhabdus</taxon>
    </lineage>
</organism>
<sequence length="439" mass="48925">MTTNPYEKRFFRERQARKQAEQILESKSLELYESNQALKLLAENLELQVIKRTAEAEKEKHKAIALSKAKSEFVATMSHEIRTPINGIIGALNLLESEVISGECKKLLSIADQSANVLLHIINDILDFSKIEAGQMDVESIPFDLKRLCQNSLLAFDKICSQKDIKLSLDWDDAINQWQLGDPYRITQVVNNFLSNATKFTEHGKVSLKTELLDNSIKITVIDTGIGISPQGLSKLFIDFSQVDASTTRQFGGTGLGLAISMKLSELMGGNVGVDSEENQGSEFWISLPNRETEAQQANSVKKGIAELKAQSSRILLVDDNLVNRQIGLKILEKLGHSVTLAENGEQAVSIIKENHIDNQAPFDLVLMDCQMPEMDGFDATKSIRKLQITTPIIALTANTSNEDKQRAFDCGMTDFLSKPFKVDEIQEIIKSYQRPLHG</sequence>
<name>A0ABY8CAA8_9GAMM</name>
<dbReference type="SMART" id="SM00448">
    <property type="entry name" value="REC"/>
    <property type="match status" value="1"/>
</dbReference>
<accession>A0ABY8CAA8</accession>
<dbReference type="PANTHER" id="PTHR45339:SF1">
    <property type="entry name" value="HYBRID SIGNAL TRANSDUCTION HISTIDINE KINASE J"/>
    <property type="match status" value="1"/>
</dbReference>
<feature type="modified residue" description="4-aspartylphosphate" evidence="5">
    <location>
        <position position="369"/>
    </location>
</feature>
<dbReference type="CDD" id="cd16922">
    <property type="entry name" value="HATPase_EvgS-ArcB-TorS-like"/>
    <property type="match status" value="1"/>
</dbReference>
<evidence type="ECO:0000259" key="6">
    <source>
        <dbReference type="PROSITE" id="PS50109"/>
    </source>
</evidence>
<dbReference type="Gene3D" id="3.30.565.10">
    <property type="entry name" value="Histidine kinase-like ATPase, C-terminal domain"/>
    <property type="match status" value="1"/>
</dbReference>
<dbReference type="Pfam" id="PF02518">
    <property type="entry name" value="HATPase_c"/>
    <property type="match status" value="1"/>
</dbReference>
<evidence type="ECO:0000313" key="8">
    <source>
        <dbReference type="EMBL" id="WEJ62457.1"/>
    </source>
</evidence>
<dbReference type="EC" id="2.7.13.3" evidence="2"/>
<evidence type="ECO:0000256" key="5">
    <source>
        <dbReference type="PROSITE-ProRule" id="PRU00169"/>
    </source>
</evidence>
<dbReference type="CDD" id="cd00082">
    <property type="entry name" value="HisKA"/>
    <property type="match status" value="1"/>
</dbReference>
<evidence type="ECO:0000256" key="1">
    <source>
        <dbReference type="ARBA" id="ARBA00000085"/>
    </source>
</evidence>
<dbReference type="InterPro" id="IPR005467">
    <property type="entry name" value="His_kinase_dom"/>
</dbReference>
<dbReference type="InterPro" id="IPR003661">
    <property type="entry name" value="HisK_dim/P_dom"/>
</dbReference>
<dbReference type="SUPFAM" id="SSF47384">
    <property type="entry name" value="Homodimeric domain of signal transducing histidine kinase"/>
    <property type="match status" value="1"/>
</dbReference>
<dbReference type="InterPro" id="IPR036097">
    <property type="entry name" value="HisK_dim/P_sf"/>
</dbReference>
<dbReference type="Proteomes" id="UP001222275">
    <property type="component" value="Chromosome"/>
</dbReference>
<dbReference type="CDD" id="cd17546">
    <property type="entry name" value="REC_hyHK_CKI1_RcsC-like"/>
    <property type="match status" value="1"/>
</dbReference>
<evidence type="ECO:0000256" key="4">
    <source>
        <dbReference type="ARBA" id="ARBA00023012"/>
    </source>
</evidence>
<keyword evidence="3 5" id="KW-0597">Phosphoprotein</keyword>
<dbReference type="RefSeq" id="WP_275594715.1">
    <property type="nucleotide sequence ID" value="NZ_CP102381.1"/>
</dbReference>
<dbReference type="SMART" id="SM00388">
    <property type="entry name" value="HisKA"/>
    <property type="match status" value="1"/>
</dbReference>
<dbReference type="SUPFAM" id="SSF52172">
    <property type="entry name" value="CheY-like"/>
    <property type="match status" value="1"/>
</dbReference>